<keyword evidence="3" id="KW-1185">Reference proteome</keyword>
<dbReference type="OrthoDB" id="6226225at2759"/>
<reference evidence="2 3" key="1">
    <citation type="journal article" date="2013" name="Nature">
        <title>Insights into bilaterian evolution from three spiralian genomes.</title>
        <authorList>
            <person name="Simakov O."/>
            <person name="Marletaz F."/>
            <person name="Cho S.J."/>
            <person name="Edsinger-Gonzales E."/>
            <person name="Havlak P."/>
            <person name="Hellsten U."/>
            <person name="Kuo D.H."/>
            <person name="Larsson T."/>
            <person name="Lv J."/>
            <person name="Arendt D."/>
            <person name="Savage R."/>
            <person name="Osoegawa K."/>
            <person name="de Jong P."/>
            <person name="Grimwood J."/>
            <person name="Chapman J.A."/>
            <person name="Shapiro H."/>
            <person name="Aerts A."/>
            <person name="Otillar R.P."/>
            <person name="Terry A.Y."/>
            <person name="Boore J.L."/>
            <person name="Grigoriev I.V."/>
            <person name="Lindberg D.R."/>
            <person name="Seaver E.C."/>
            <person name="Weisblat D.A."/>
            <person name="Putnam N.H."/>
            <person name="Rokhsar D.S."/>
        </authorList>
    </citation>
    <scope>NUCLEOTIDE SEQUENCE [LARGE SCALE GENOMIC DNA]</scope>
</reference>
<dbReference type="PROSITE" id="PS50041">
    <property type="entry name" value="C_TYPE_LECTIN_2"/>
    <property type="match status" value="1"/>
</dbReference>
<dbReference type="Gene3D" id="3.10.100.10">
    <property type="entry name" value="Mannose-Binding Protein A, subunit A"/>
    <property type="match status" value="1"/>
</dbReference>
<protein>
    <recommendedName>
        <fullName evidence="1">C-type lectin domain-containing protein</fullName>
    </recommendedName>
</protein>
<dbReference type="GeneID" id="20235807"/>
<organism evidence="2 3">
    <name type="scientific">Lottia gigantea</name>
    <name type="common">Giant owl limpet</name>
    <dbReference type="NCBI Taxonomy" id="225164"/>
    <lineage>
        <taxon>Eukaryota</taxon>
        <taxon>Metazoa</taxon>
        <taxon>Spiralia</taxon>
        <taxon>Lophotrochozoa</taxon>
        <taxon>Mollusca</taxon>
        <taxon>Gastropoda</taxon>
        <taxon>Patellogastropoda</taxon>
        <taxon>Lottioidea</taxon>
        <taxon>Lottiidae</taxon>
        <taxon>Lottia</taxon>
    </lineage>
</organism>
<dbReference type="AlphaFoldDB" id="V4C7U8"/>
<evidence type="ECO:0000259" key="1">
    <source>
        <dbReference type="PROSITE" id="PS50041"/>
    </source>
</evidence>
<dbReference type="EMBL" id="KB201304">
    <property type="protein sequence ID" value="ESO97794.1"/>
    <property type="molecule type" value="Genomic_DNA"/>
</dbReference>
<dbReference type="InterPro" id="IPR016187">
    <property type="entry name" value="CTDL_fold"/>
</dbReference>
<proteinExistence type="predicted"/>
<dbReference type="CTD" id="20235807"/>
<dbReference type="InterPro" id="IPR001304">
    <property type="entry name" value="C-type_lectin-like"/>
</dbReference>
<dbReference type="Proteomes" id="UP000030746">
    <property type="component" value="Unassembled WGS sequence"/>
</dbReference>
<evidence type="ECO:0000313" key="2">
    <source>
        <dbReference type="EMBL" id="ESO97794.1"/>
    </source>
</evidence>
<accession>V4C7U8</accession>
<gene>
    <name evidence="2" type="ORF">LOTGIDRAFT_152890</name>
</gene>
<dbReference type="SUPFAM" id="SSF56436">
    <property type="entry name" value="C-type lectin-like"/>
    <property type="match status" value="1"/>
</dbReference>
<sequence length="268" mass="30556">MTFLNILSCSFRVTIFYFVMYPTTQEYAFFKILPSFTVIFSNSTITSARSKIDCALMCGELYCDYFAYGTVNTICEYGKSNTTYFNSSLNGNVTVGQRLYTNASVPLRSDSTSQIFEIGKESAYKKLLKAISIIRTFLAPGQDREIIINFERNVIKRILPQEEAKAECKLNGDILAIIKSLDDGQMVHQMLIDEAPNDHVWIGLKYNLTLQKYVWDNGIVFDNGFDSLWGDSEPNQIETKLCVVFNEDERLLDTKDCSTLNYPLCSNY</sequence>
<dbReference type="InterPro" id="IPR016186">
    <property type="entry name" value="C-type_lectin-like/link_sf"/>
</dbReference>
<dbReference type="RefSeq" id="XP_009051640.1">
    <property type="nucleotide sequence ID" value="XM_009053392.1"/>
</dbReference>
<dbReference type="HOGENOM" id="CLU_1039322_0_0_1"/>
<dbReference type="Pfam" id="PF00059">
    <property type="entry name" value="Lectin_C"/>
    <property type="match status" value="1"/>
</dbReference>
<dbReference type="CDD" id="cd00037">
    <property type="entry name" value="CLECT"/>
    <property type="match status" value="1"/>
</dbReference>
<evidence type="ECO:0000313" key="3">
    <source>
        <dbReference type="Proteomes" id="UP000030746"/>
    </source>
</evidence>
<feature type="domain" description="C-type lectin" evidence="1">
    <location>
        <begin position="162"/>
        <end position="266"/>
    </location>
</feature>
<dbReference type="KEGG" id="lgi:LOTGIDRAFT_152890"/>
<name>V4C7U8_LOTGI</name>